<keyword evidence="4 7" id="KW-0560">Oxidoreductase</keyword>
<dbReference type="GO" id="GO:0005506">
    <property type="term" value="F:iron ion binding"/>
    <property type="evidence" value="ECO:0007669"/>
    <property type="project" value="InterPro"/>
</dbReference>
<dbReference type="PROSITE" id="PS00086">
    <property type="entry name" value="CYTOCHROME_P450"/>
    <property type="match status" value="1"/>
</dbReference>
<gene>
    <name evidence="8" type="ORF">HDA36_002268</name>
</gene>
<evidence type="ECO:0000256" key="6">
    <source>
        <dbReference type="ARBA" id="ARBA00023033"/>
    </source>
</evidence>
<proteinExistence type="inferred from homology"/>
<accession>A0A7W8QL08</accession>
<dbReference type="Gene3D" id="1.10.630.10">
    <property type="entry name" value="Cytochrome P450"/>
    <property type="match status" value="1"/>
</dbReference>
<dbReference type="GO" id="GO:0016705">
    <property type="term" value="F:oxidoreductase activity, acting on paired donors, with incorporation or reduction of molecular oxygen"/>
    <property type="evidence" value="ECO:0007669"/>
    <property type="project" value="InterPro"/>
</dbReference>
<evidence type="ECO:0000256" key="3">
    <source>
        <dbReference type="ARBA" id="ARBA00022723"/>
    </source>
</evidence>
<dbReference type="GO" id="GO:0004497">
    <property type="term" value="F:monooxygenase activity"/>
    <property type="evidence" value="ECO:0007669"/>
    <property type="project" value="UniProtKB-KW"/>
</dbReference>
<dbReference type="GO" id="GO:0020037">
    <property type="term" value="F:heme binding"/>
    <property type="evidence" value="ECO:0007669"/>
    <property type="project" value="InterPro"/>
</dbReference>
<dbReference type="Proteomes" id="UP000572635">
    <property type="component" value="Unassembled WGS sequence"/>
</dbReference>
<keyword evidence="9" id="KW-1185">Reference proteome</keyword>
<dbReference type="EMBL" id="JACHDB010000001">
    <property type="protein sequence ID" value="MBB5432184.1"/>
    <property type="molecule type" value="Genomic_DNA"/>
</dbReference>
<dbReference type="PANTHER" id="PTHR46696">
    <property type="entry name" value="P450, PUTATIVE (EUROFUNG)-RELATED"/>
    <property type="match status" value="1"/>
</dbReference>
<dbReference type="FunFam" id="1.10.630.10:FF:000018">
    <property type="entry name" value="Cytochrome P450 monooxygenase"/>
    <property type="match status" value="1"/>
</dbReference>
<evidence type="ECO:0008006" key="10">
    <source>
        <dbReference type="Google" id="ProtNLM"/>
    </source>
</evidence>
<name>A0A7W8QL08_9ACTN</name>
<keyword evidence="3 7" id="KW-0479">Metal-binding</keyword>
<evidence type="ECO:0000256" key="1">
    <source>
        <dbReference type="ARBA" id="ARBA00010617"/>
    </source>
</evidence>
<dbReference type="CDD" id="cd11029">
    <property type="entry name" value="CYP107-like"/>
    <property type="match status" value="1"/>
</dbReference>
<keyword evidence="6 7" id="KW-0503">Monooxygenase</keyword>
<comment type="caution">
    <text evidence="8">The sequence shown here is derived from an EMBL/GenBank/DDBJ whole genome shotgun (WGS) entry which is preliminary data.</text>
</comment>
<dbReference type="InterPro" id="IPR036396">
    <property type="entry name" value="Cyt_P450_sf"/>
</dbReference>
<dbReference type="InterPro" id="IPR001128">
    <property type="entry name" value="Cyt_P450"/>
</dbReference>
<dbReference type="InterPro" id="IPR017972">
    <property type="entry name" value="Cyt_P450_CS"/>
</dbReference>
<organism evidence="8 9">
    <name type="scientific">Nocardiopsis composta</name>
    <dbReference type="NCBI Taxonomy" id="157465"/>
    <lineage>
        <taxon>Bacteria</taxon>
        <taxon>Bacillati</taxon>
        <taxon>Actinomycetota</taxon>
        <taxon>Actinomycetes</taxon>
        <taxon>Streptosporangiales</taxon>
        <taxon>Nocardiopsidaceae</taxon>
        <taxon>Nocardiopsis</taxon>
    </lineage>
</organism>
<dbReference type="PRINTS" id="PR00359">
    <property type="entry name" value="BP450"/>
</dbReference>
<protein>
    <recommendedName>
        <fullName evidence="10">Cytochrome P450</fullName>
    </recommendedName>
</protein>
<evidence type="ECO:0000256" key="4">
    <source>
        <dbReference type="ARBA" id="ARBA00023002"/>
    </source>
</evidence>
<evidence type="ECO:0000256" key="2">
    <source>
        <dbReference type="ARBA" id="ARBA00022617"/>
    </source>
</evidence>
<dbReference type="Pfam" id="PF00067">
    <property type="entry name" value="p450"/>
    <property type="match status" value="2"/>
</dbReference>
<evidence type="ECO:0000256" key="7">
    <source>
        <dbReference type="RuleBase" id="RU000461"/>
    </source>
</evidence>
<keyword evidence="2 7" id="KW-0349">Heme</keyword>
<evidence type="ECO:0000256" key="5">
    <source>
        <dbReference type="ARBA" id="ARBA00023004"/>
    </source>
</evidence>
<dbReference type="RefSeq" id="WP_184391787.1">
    <property type="nucleotide sequence ID" value="NZ_BAAAJD010000011.1"/>
</dbReference>
<evidence type="ECO:0000313" key="9">
    <source>
        <dbReference type="Proteomes" id="UP000572635"/>
    </source>
</evidence>
<comment type="similarity">
    <text evidence="1 7">Belongs to the cytochrome P450 family.</text>
</comment>
<dbReference type="AlphaFoldDB" id="A0A7W8QL08"/>
<keyword evidence="5 7" id="KW-0408">Iron</keyword>
<reference evidence="8 9" key="1">
    <citation type="submission" date="2020-08" db="EMBL/GenBank/DDBJ databases">
        <title>Sequencing the genomes of 1000 actinobacteria strains.</title>
        <authorList>
            <person name="Klenk H.-P."/>
        </authorList>
    </citation>
    <scope>NUCLEOTIDE SEQUENCE [LARGE SCALE GENOMIC DNA]</scope>
    <source>
        <strain evidence="8 9">DSM 44551</strain>
    </source>
</reference>
<dbReference type="InterPro" id="IPR002397">
    <property type="entry name" value="Cyt_P450_B"/>
</dbReference>
<dbReference type="PANTHER" id="PTHR46696:SF1">
    <property type="entry name" value="CYTOCHROME P450 YJIB-RELATED"/>
    <property type="match status" value="1"/>
</dbReference>
<evidence type="ECO:0000313" key="8">
    <source>
        <dbReference type="EMBL" id="MBB5432184.1"/>
    </source>
</evidence>
<sequence length="427" mass="47308">MSAPTENTASAAGSPVDLYDPAFLTDPYRVYERLRARGRLVPAVLPGVEKEVWLVTHYEDARAVLSDKRMLNDPTPLASAEGGADNLRLRMLEASGLPREYARYLVDASILDMDAPDHTRIRKHVSRAFTVRRVNALRPRVEEITDGLLDALPEHAEDGVVDLIEHFAYPLPITVICELVGVPEEQRSAWRDWGRLLITEGGPRREALIGIAEQAKELIAERRTGPADDLMTALIRTHDEDGNRLSDDELVSLVLTLILAGHETTAHLIGNGTLALLTHPDQLHLLRTGPDIGQRAVHELMRWCGPVHGTRLRYASEDMEVNGLHLAKGGAYAALLGSANNDPAEFPDPRRLDLSREPAGRRESHMGFGHGAHYCLGAALARQEGEVAFTRLFDRHPGLALAVPQEELRHDQLPFMWRLAELPVRLG</sequence>
<dbReference type="SUPFAM" id="SSF48264">
    <property type="entry name" value="Cytochrome P450"/>
    <property type="match status" value="1"/>
</dbReference>